<protein>
    <recommendedName>
        <fullName evidence="3">DUF1579 domain-containing protein</fullName>
    </recommendedName>
</protein>
<dbReference type="EMBL" id="JACIDM010000002">
    <property type="protein sequence ID" value="MBB4083688.1"/>
    <property type="molecule type" value="Genomic_DNA"/>
</dbReference>
<comment type="caution">
    <text evidence="1">The sequence shown here is derived from an EMBL/GenBank/DDBJ whole genome shotgun (WGS) entry which is preliminary data.</text>
</comment>
<proteinExistence type="predicted"/>
<accession>A0A7W6NQA8</accession>
<dbReference type="RefSeq" id="WP_183204758.1">
    <property type="nucleotide sequence ID" value="NZ_BAAAER010000007.1"/>
</dbReference>
<sequence length="167" mass="17841">MIHFALIAALLQTAPVPVDCADADHSAFNFWIGDWDVLASGTDVVVARSVIAPTVDGCGIREDYRQSVAPGGESSRYQGASVSAFDARSRTWRQFYVDSAGTVTIFEGGVISDGAMVLIGPGHEPDELQMMTVTPQADGTVRQVGANSIDGGSSWSTGSYDFTYRRR</sequence>
<dbReference type="Proteomes" id="UP000529946">
    <property type="component" value="Unassembled WGS sequence"/>
</dbReference>
<organism evidence="1 2">
    <name type="scientific">Brevundimonas lenta</name>
    <dbReference type="NCBI Taxonomy" id="424796"/>
    <lineage>
        <taxon>Bacteria</taxon>
        <taxon>Pseudomonadati</taxon>
        <taxon>Pseudomonadota</taxon>
        <taxon>Alphaproteobacteria</taxon>
        <taxon>Caulobacterales</taxon>
        <taxon>Caulobacteraceae</taxon>
        <taxon>Brevundimonas</taxon>
    </lineage>
</organism>
<keyword evidence="2" id="KW-1185">Reference proteome</keyword>
<evidence type="ECO:0008006" key="3">
    <source>
        <dbReference type="Google" id="ProtNLM"/>
    </source>
</evidence>
<gene>
    <name evidence="1" type="ORF">GGR12_002554</name>
</gene>
<name>A0A7W6NQA8_9CAUL</name>
<evidence type="ECO:0000313" key="1">
    <source>
        <dbReference type="EMBL" id="MBB4083688.1"/>
    </source>
</evidence>
<reference evidence="1 2" key="1">
    <citation type="submission" date="2020-08" db="EMBL/GenBank/DDBJ databases">
        <title>Genomic Encyclopedia of Type Strains, Phase IV (KMG-IV): sequencing the most valuable type-strain genomes for metagenomic binning, comparative biology and taxonomic classification.</title>
        <authorList>
            <person name="Goeker M."/>
        </authorList>
    </citation>
    <scope>NUCLEOTIDE SEQUENCE [LARGE SCALE GENOMIC DNA]</scope>
    <source>
        <strain evidence="1 2">DSM 23960</strain>
    </source>
</reference>
<evidence type="ECO:0000313" key="2">
    <source>
        <dbReference type="Proteomes" id="UP000529946"/>
    </source>
</evidence>
<dbReference type="AlphaFoldDB" id="A0A7W6NQA8"/>